<dbReference type="GO" id="GO:0003993">
    <property type="term" value="F:acid phosphatase activity"/>
    <property type="evidence" value="ECO:0007669"/>
    <property type="project" value="TreeGrafter"/>
</dbReference>
<accession>A0A0F7SYC0</accession>
<dbReference type="InterPro" id="IPR036224">
    <property type="entry name" value="GINS_bundle-like_dom_sf"/>
</dbReference>
<dbReference type="Pfam" id="PF00328">
    <property type="entry name" value="His_Phos_2"/>
    <property type="match status" value="1"/>
</dbReference>
<dbReference type="AlphaFoldDB" id="A0A0F7SYC0"/>
<evidence type="ECO:0000256" key="2">
    <source>
        <dbReference type="SAM" id="Phobius"/>
    </source>
</evidence>
<dbReference type="Gene3D" id="1.20.58.2050">
    <property type="match status" value="1"/>
</dbReference>
<proteinExistence type="predicted"/>
<dbReference type="CDD" id="cd11713">
    <property type="entry name" value="GINS_A_psf3"/>
    <property type="match status" value="1"/>
</dbReference>
<keyword evidence="2" id="KW-0812">Transmembrane</keyword>
<dbReference type="Gene3D" id="3.40.50.1240">
    <property type="entry name" value="Phosphoglycerate mutase-like"/>
    <property type="match status" value="1"/>
</dbReference>
<dbReference type="InterPro" id="IPR033379">
    <property type="entry name" value="Acid_Pase_AS"/>
</dbReference>
<dbReference type="SUPFAM" id="SSF158573">
    <property type="entry name" value="GINS helical bundle-like"/>
    <property type="match status" value="1"/>
</dbReference>
<dbReference type="SUPFAM" id="SSF53254">
    <property type="entry name" value="Phosphoglycerate mutase-like"/>
    <property type="match status" value="1"/>
</dbReference>
<reference evidence="4" key="1">
    <citation type="submission" date="2014-08" db="EMBL/GenBank/DDBJ databases">
        <authorList>
            <person name="Sharma Rahul"/>
            <person name="Thines Marco"/>
        </authorList>
    </citation>
    <scope>NUCLEOTIDE SEQUENCE</scope>
</reference>
<dbReference type="InterPro" id="IPR000560">
    <property type="entry name" value="His_Pase_clade-2"/>
</dbReference>
<dbReference type="SUPFAM" id="SSF160059">
    <property type="entry name" value="PriA/YqbF domain"/>
    <property type="match status" value="1"/>
</dbReference>
<name>A0A0F7SYC0_PHARH</name>
<organism evidence="4">
    <name type="scientific">Phaffia rhodozyma</name>
    <name type="common">Yeast</name>
    <name type="synonym">Xanthophyllomyces dendrorhous</name>
    <dbReference type="NCBI Taxonomy" id="264483"/>
    <lineage>
        <taxon>Eukaryota</taxon>
        <taxon>Fungi</taxon>
        <taxon>Dikarya</taxon>
        <taxon>Basidiomycota</taxon>
        <taxon>Agaricomycotina</taxon>
        <taxon>Tremellomycetes</taxon>
        <taxon>Cystofilobasidiales</taxon>
        <taxon>Mrakiaceae</taxon>
        <taxon>Phaffia</taxon>
    </lineage>
</organism>
<dbReference type="PANTHER" id="PTHR20963:SF24">
    <property type="entry name" value="3-PHYTASE B"/>
    <property type="match status" value="1"/>
</dbReference>
<dbReference type="EMBL" id="LN483332">
    <property type="protein sequence ID" value="CED85258.1"/>
    <property type="molecule type" value="Genomic_DNA"/>
</dbReference>
<dbReference type="CDD" id="cd21693">
    <property type="entry name" value="GINS_B_Psf3"/>
    <property type="match status" value="1"/>
</dbReference>
<dbReference type="Pfam" id="PF22466">
    <property type="entry name" value="PSF3_N"/>
    <property type="match status" value="1"/>
</dbReference>
<sequence length="669" mass="74093">MLTKIPSPGSLILLPGLLVLSIYVTFFSPEYIFVRPSLFWSLEAKHVDWKDDLVFNYTGAYTPYMMKHVEYYVPAGCEITQVTILQRHMSRYPTEKGHTLIQAALNKVVAASGSIQDQTLLFIKNFKLELEEGEIWGDLTAYGRTEAYDAGRFYRNRYKVFAGKIADSVFIRSSGSRRTTESGRHFSQGYHGTTRLPSIDLVMEKETGMNNSLSVSTCASESDSIDLPGVIIPNAWIKSKGLPIASRLNSLIPGANLTPVDTLALMSLCGFDSVRPVKGRLSPWCNVFTLDEWKSNEYFYDLSKYYSHSYGSPFGKTKGISYLNELVARLTDTSDVVQGGASNMSSLAPPGGRRIFIDMSHDNTMVSILAALGYPEDGENLPPKGPPPVPSPFIVSSVVPFGARIVFERLTCGAPSNFAKDDNIFLRTFVNDVVQKTSENPSGLVSLKNFLKSEHVRFGQSGGNWAEKCFDSQSILREMDNDDYWSIDAIIADNQKLPCTFQLDVQGLGYLDGGNESDIKELAKSEIPFWLVQTLAINDFVTFNIPQAFSNRVRNALNAESRSVKLSNLVGGLGMWYGFGRRLVGILDDPQATYLSTLLLTTFKFRAPEIQDQAQHAASITSHAQASLGSGTGAGEFRDGLEGEERELFAIAQDSARRMKHWYDSNSSS</sequence>
<dbReference type="PROSITE" id="PS00778">
    <property type="entry name" value="HIS_ACID_PHOSPHAT_2"/>
    <property type="match status" value="1"/>
</dbReference>
<keyword evidence="1" id="KW-0378">Hydrolase</keyword>
<dbReference type="InterPro" id="IPR038437">
    <property type="entry name" value="GINS_Psf3_sf"/>
</dbReference>
<evidence type="ECO:0000256" key="1">
    <source>
        <dbReference type="ARBA" id="ARBA00022801"/>
    </source>
</evidence>
<evidence type="ECO:0000259" key="3">
    <source>
        <dbReference type="Pfam" id="PF22466"/>
    </source>
</evidence>
<dbReference type="InterPro" id="IPR029033">
    <property type="entry name" value="His_PPase_superfam"/>
</dbReference>
<feature type="domain" description="DNA replication complex GINS protein PSF3 N-terminal" evidence="3">
    <location>
        <begin position="485"/>
        <end position="537"/>
    </location>
</feature>
<feature type="transmembrane region" description="Helical" evidence="2">
    <location>
        <begin position="12"/>
        <end position="34"/>
    </location>
</feature>
<keyword evidence="2" id="KW-0472">Membrane</keyword>
<protein>
    <submittedName>
        <fullName evidence="4">Multiple inositol polyphosphate phosphatase</fullName>
    </submittedName>
</protein>
<dbReference type="PANTHER" id="PTHR20963">
    <property type="entry name" value="MULTIPLE INOSITOL POLYPHOSPHATE PHOSPHATASE-RELATED"/>
    <property type="match status" value="1"/>
</dbReference>
<dbReference type="CDD" id="cd07061">
    <property type="entry name" value="HP_HAP_like"/>
    <property type="match status" value="1"/>
</dbReference>
<keyword evidence="2" id="KW-1133">Transmembrane helix</keyword>
<evidence type="ECO:0000313" key="4">
    <source>
        <dbReference type="EMBL" id="CED85258.1"/>
    </source>
</evidence>
<dbReference type="InterPro" id="IPR055221">
    <property type="entry name" value="PSF3_N"/>
</dbReference>